<reference evidence="2" key="2">
    <citation type="submission" date="2015-01" db="EMBL/GenBank/DDBJ databases">
        <title>Evolutionary Origins and Diversification of the Mycorrhizal Mutualists.</title>
        <authorList>
            <consortium name="DOE Joint Genome Institute"/>
            <consortium name="Mycorrhizal Genomics Consortium"/>
            <person name="Kohler A."/>
            <person name="Kuo A."/>
            <person name="Nagy L.G."/>
            <person name="Floudas D."/>
            <person name="Copeland A."/>
            <person name="Barry K.W."/>
            <person name="Cichocki N."/>
            <person name="Veneault-Fourrey C."/>
            <person name="LaButti K."/>
            <person name="Lindquist E.A."/>
            <person name="Lipzen A."/>
            <person name="Lundell T."/>
            <person name="Morin E."/>
            <person name="Murat C."/>
            <person name="Riley R."/>
            <person name="Ohm R."/>
            <person name="Sun H."/>
            <person name="Tunlid A."/>
            <person name="Henrissat B."/>
            <person name="Grigoriev I.V."/>
            <person name="Hibbett D.S."/>
            <person name="Martin F."/>
        </authorList>
    </citation>
    <scope>NUCLEOTIDE SEQUENCE [LARGE SCALE GENOMIC DNA]</scope>
    <source>
        <strain evidence="2">Ve08.2h10</strain>
    </source>
</reference>
<dbReference type="InParanoid" id="A0A0D0DWI3"/>
<evidence type="ECO:0000313" key="2">
    <source>
        <dbReference type="Proteomes" id="UP000054538"/>
    </source>
</evidence>
<dbReference type="Proteomes" id="UP000054538">
    <property type="component" value="Unassembled WGS sequence"/>
</dbReference>
<evidence type="ECO:0000313" key="1">
    <source>
        <dbReference type="EMBL" id="KIK94256.1"/>
    </source>
</evidence>
<reference evidence="1 2" key="1">
    <citation type="submission" date="2014-04" db="EMBL/GenBank/DDBJ databases">
        <authorList>
            <consortium name="DOE Joint Genome Institute"/>
            <person name="Kuo A."/>
            <person name="Kohler A."/>
            <person name="Jargeat P."/>
            <person name="Nagy L.G."/>
            <person name="Floudas D."/>
            <person name="Copeland A."/>
            <person name="Barry K.W."/>
            <person name="Cichocki N."/>
            <person name="Veneault-Fourrey C."/>
            <person name="LaButti K."/>
            <person name="Lindquist E.A."/>
            <person name="Lipzen A."/>
            <person name="Lundell T."/>
            <person name="Morin E."/>
            <person name="Murat C."/>
            <person name="Sun H."/>
            <person name="Tunlid A."/>
            <person name="Henrissat B."/>
            <person name="Grigoriev I.V."/>
            <person name="Hibbett D.S."/>
            <person name="Martin F."/>
            <person name="Nordberg H.P."/>
            <person name="Cantor M.N."/>
            <person name="Hua S.X."/>
        </authorList>
    </citation>
    <scope>NUCLEOTIDE SEQUENCE [LARGE SCALE GENOMIC DNA]</scope>
    <source>
        <strain evidence="1 2">Ve08.2h10</strain>
    </source>
</reference>
<dbReference type="HOGENOM" id="CLU_3087896_0_0_1"/>
<dbReference type="AlphaFoldDB" id="A0A0D0DWI3"/>
<sequence length="52" mass="6111">MFRKLARHRSSQCSDLGTKQSAVGIQRLIRIPESLRVWLIDQIPVQAYWNFP</sequence>
<accession>A0A0D0DWI3</accession>
<keyword evidence="2" id="KW-1185">Reference proteome</keyword>
<proteinExistence type="predicted"/>
<protein>
    <submittedName>
        <fullName evidence="1">Uncharacterized protein</fullName>
    </submittedName>
</protein>
<gene>
    <name evidence="1" type="ORF">PAXRUDRAFT_828177</name>
</gene>
<name>A0A0D0DWI3_9AGAM</name>
<organism evidence="1 2">
    <name type="scientific">Paxillus rubicundulus Ve08.2h10</name>
    <dbReference type="NCBI Taxonomy" id="930991"/>
    <lineage>
        <taxon>Eukaryota</taxon>
        <taxon>Fungi</taxon>
        <taxon>Dikarya</taxon>
        <taxon>Basidiomycota</taxon>
        <taxon>Agaricomycotina</taxon>
        <taxon>Agaricomycetes</taxon>
        <taxon>Agaricomycetidae</taxon>
        <taxon>Boletales</taxon>
        <taxon>Paxilineae</taxon>
        <taxon>Paxillaceae</taxon>
        <taxon>Paxillus</taxon>
    </lineage>
</organism>
<dbReference type="EMBL" id="KN825120">
    <property type="protein sequence ID" value="KIK94256.1"/>
    <property type="molecule type" value="Genomic_DNA"/>
</dbReference>